<feature type="binding site" evidence="5">
    <location>
        <position position="364"/>
    </location>
    <ligand>
        <name>Mg(2+)</name>
        <dbReference type="ChEBI" id="CHEBI:18420"/>
        <label>1</label>
    </ligand>
</feature>
<dbReference type="InterPro" id="IPR004808">
    <property type="entry name" value="AP_endonuc_1"/>
</dbReference>
<feature type="active site" description="Proton donor/acceptor" evidence="4">
    <location>
        <position position="276"/>
    </location>
</feature>
<keyword evidence="2" id="KW-0378">Hydrolase</keyword>
<evidence type="ECO:0000313" key="8">
    <source>
        <dbReference type="EMBL" id="KAK6972174.1"/>
    </source>
</evidence>
<dbReference type="PANTHER" id="PTHR22748:SF6">
    <property type="entry name" value="DNA-(APURINIC OR APYRIMIDINIC SITE) ENDONUCLEASE"/>
    <property type="match status" value="1"/>
</dbReference>
<feature type="compositionally biased region" description="Basic and acidic residues" evidence="7">
    <location>
        <begin position="40"/>
        <end position="76"/>
    </location>
</feature>
<evidence type="ECO:0000256" key="3">
    <source>
        <dbReference type="ARBA" id="ARBA00022842"/>
    </source>
</evidence>
<feature type="compositionally biased region" description="Pro residues" evidence="7">
    <location>
        <begin position="78"/>
        <end position="97"/>
    </location>
</feature>
<dbReference type="SUPFAM" id="SSF56219">
    <property type="entry name" value="DNase I-like"/>
    <property type="match status" value="1"/>
</dbReference>
<feature type="site" description="Important for catalytic activity" evidence="6">
    <location>
        <position position="339"/>
    </location>
</feature>
<keyword evidence="9" id="KW-1185">Reference proteome</keyword>
<reference evidence="8 9" key="1">
    <citation type="journal article" date="2024" name="J Genomics">
        <title>Draft genome sequencing and assembly of Favolaschia claudopus CIRM-BRFM 2984 isolated from oak limbs.</title>
        <authorList>
            <person name="Navarro D."/>
            <person name="Drula E."/>
            <person name="Chaduli D."/>
            <person name="Cazenave R."/>
            <person name="Ahrendt S."/>
            <person name="Wang J."/>
            <person name="Lipzen A."/>
            <person name="Daum C."/>
            <person name="Barry K."/>
            <person name="Grigoriev I.V."/>
            <person name="Favel A."/>
            <person name="Rosso M.N."/>
            <person name="Martin F."/>
        </authorList>
    </citation>
    <scope>NUCLEOTIDE SEQUENCE [LARGE SCALE GENOMIC DNA]</scope>
    <source>
        <strain evidence="8 9">CIRM-BRFM 2984</strain>
    </source>
</reference>
<feature type="active site" description="Proton acceptor" evidence="4">
    <location>
        <position position="365"/>
    </location>
</feature>
<feature type="site" description="Transition state stabilizer" evidence="6">
    <location>
        <position position="278"/>
    </location>
</feature>
<dbReference type="PANTHER" id="PTHR22748">
    <property type="entry name" value="AP ENDONUCLEASE"/>
    <property type="match status" value="1"/>
</dbReference>
<evidence type="ECO:0000256" key="4">
    <source>
        <dbReference type="PIRSR" id="PIRSR604808-1"/>
    </source>
</evidence>
<feature type="site" description="Interaction with DNA substrate" evidence="6">
    <location>
        <position position="365"/>
    </location>
</feature>
<feature type="binding site" evidence="5">
    <location>
        <position position="276"/>
    </location>
    <ligand>
        <name>Mg(2+)</name>
        <dbReference type="ChEBI" id="CHEBI:18420"/>
        <label>1</label>
    </ligand>
</feature>
<evidence type="ECO:0000256" key="2">
    <source>
        <dbReference type="ARBA" id="ARBA00022801"/>
    </source>
</evidence>
<dbReference type="GO" id="GO:0003906">
    <property type="term" value="F:DNA-(apurinic or apyrimidinic site) endonuclease activity"/>
    <property type="evidence" value="ECO:0007669"/>
    <property type="project" value="TreeGrafter"/>
</dbReference>
<keyword evidence="8" id="KW-0540">Nuclease</keyword>
<sequence>MRPTQAQTVQRLTQPRGHDNSPFLDPIGSVNNASPGPGHPDQRNQRYIGRLDTETEAEYNQRLDREWRDGLDEIRRNAPPPANNPPINPPPQPPPRRVYPGPATNRGGPGKKNTKASVKIAALNISGNGGPTVHSADNKWFEIWQVMREQKIGALLVSEAHLNEERSTDIMNLFGRRNYTVIRLDYSKHPHTANAKGVALVLNKYMVETADIRKWEIVPGRAMLTKMKNVDGSGLLVLVVGIYAPNAPGENATFWTTIKTFFETHTSLKPDIMAGDFNMVEDAIDRFPTRADNNSPVNAFDDLKNFLGLVDGWRETFPTTRAYTYHQTQAQGGSESRIDRMYVKESLFEHTFEWDIQTVGIKTDHRMISTRLTTEDAPTIGRGRWVWPAHLNADKVLREHIHDKGIELERKMDELEALGNIGRDDTHNFQTMWVEFKNDLCETGRERAKIQIPQITQEITALEDKIGTINADANLTEEERRLSGAVLIEKLAELERKRFKAARLTAQVRNRLEGETISRYWSMINKPSKPRELIHRLKKEIHPNGTVEYEKNSKEMASLARDYHDNLQSVRPEVPPEVREEKIRTVIGRTARKITEEQKEILQRRLTYEDVQRALKMSANNKAPGLDGIPYEVWRILDDRYRTDVH</sequence>
<feature type="region of interest" description="Disordered" evidence="7">
    <location>
        <begin position="1"/>
        <end position="115"/>
    </location>
</feature>
<accession>A0AAV9Z816</accession>
<feature type="binding site" evidence="5">
    <location>
        <position position="365"/>
    </location>
    <ligand>
        <name>Mg(2+)</name>
        <dbReference type="ChEBI" id="CHEBI:18420"/>
        <label>1</label>
    </ligand>
</feature>
<gene>
    <name evidence="8" type="ORF">R3P38DRAFT_2585013</name>
</gene>
<comment type="cofactor">
    <cofactor evidence="5">
        <name>Mg(2+)</name>
        <dbReference type="ChEBI" id="CHEBI:18420"/>
    </cofactor>
    <cofactor evidence="5">
        <name>Mn(2+)</name>
        <dbReference type="ChEBI" id="CHEBI:29035"/>
    </cofactor>
    <text evidence="5">Probably binds two magnesium or manganese ions per subunit.</text>
</comment>
<feature type="compositionally biased region" description="Polar residues" evidence="7">
    <location>
        <begin position="1"/>
        <end position="13"/>
    </location>
</feature>
<feature type="active site" evidence="4">
    <location>
        <position position="243"/>
    </location>
</feature>
<keyword evidence="1 5" id="KW-0479">Metal-binding</keyword>
<evidence type="ECO:0000256" key="6">
    <source>
        <dbReference type="PIRSR" id="PIRSR604808-3"/>
    </source>
</evidence>
<comment type="caution">
    <text evidence="8">The sequence shown here is derived from an EMBL/GenBank/DDBJ whole genome shotgun (WGS) entry which is preliminary data.</text>
</comment>
<evidence type="ECO:0000256" key="7">
    <source>
        <dbReference type="SAM" id="MobiDB-lite"/>
    </source>
</evidence>
<evidence type="ECO:0000256" key="1">
    <source>
        <dbReference type="ARBA" id="ARBA00022723"/>
    </source>
</evidence>
<dbReference type="Gene3D" id="3.60.10.10">
    <property type="entry name" value="Endonuclease/exonuclease/phosphatase"/>
    <property type="match status" value="1"/>
</dbReference>
<dbReference type="GO" id="GO:0046872">
    <property type="term" value="F:metal ion binding"/>
    <property type="evidence" value="ECO:0007669"/>
    <property type="project" value="UniProtKB-KW"/>
</dbReference>
<dbReference type="EMBL" id="JAWWNJ010000192">
    <property type="protein sequence ID" value="KAK6972174.1"/>
    <property type="molecule type" value="Genomic_DNA"/>
</dbReference>
<keyword evidence="3 5" id="KW-0460">Magnesium</keyword>
<proteinExistence type="predicted"/>
<dbReference type="GO" id="GO:0008311">
    <property type="term" value="F:double-stranded DNA 3'-5' DNA exonuclease activity"/>
    <property type="evidence" value="ECO:0007669"/>
    <property type="project" value="TreeGrafter"/>
</dbReference>
<evidence type="ECO:0000313" key="9">
    <source>
        <dbReference type="Proteomes" id="UP001362999"/>
    </source>
</evidence>
<dbReference type="GO" id="GO:0005634">
    <property type="term" value="C:nucleus"/>
    <property type="evidence" value="ECO:0007669"/>
    <property type="project" value="TreeGrafter"/>
</dbReference>
<dbReference type="AlphaFoldDB" id="A0AAV9Z816"/>
<dbReference type="Proteomes" id="UP001362999">
    <property type="component" value="Unassembled WGS sequence"/>
</dbReference>
<dbReference type="GO" id="GO:0008081">
    <property type="term" value="F:phosphoric diester hydrolase activity"/>
    <property type="evidence" value="ECO:0007669"/>
    <property type="project" value="TreeGrafter"/>
</dbReference>
<feature type="binding site" evidence="5">
    <location>
        <position position="278"/>
    </location>
    <ligand>
        <name>Mg(2+)</name>
        <dbReference type="ChEBI" id="CHEBI:18420"/>
        <label>1</label>
    </ligand>
</feature>
<evidence type="ECO:0000256" key="5">
    <source>
        <dbReference type="PIRSR" id="PIRSR604808-2"/>
    </source>
</evidence>
<dbReference type="GO" id="GO:0006284">
    <property type="term" value="P:base-excision repair"/>
    <property type="evidence" value="ECO:0007669"/>
    <property type="project" value="TreeGrafter"/>
</dbReference>
<dbReference type="InterPro" id="IPR036691">
    <property type="entry name" value="Endo/exonu/phosph_ase_sf"/>
</dbReference>
<organism evidence="8 9">
    <name type="scientific">Favolaschia claudopus</name>
    <dbReference type="NCBI Taxonomy" id="2862362"/>
    <lineage>
        <taxon>Eukaryota</taxon>
        <taxon>Fungi</taxon>
        <taxon>Dikarya</taxon>
        <taxon>Basidiomycota</taxon>
        <taxon>Agaricomycotina</taxon>
        <taxon>Agaricomycetes</taxon>
        <taxon>Agaricomycetidae</taxon>
        <taxon>Agaricales</taxon>
        <taxon>Marasmiineae</taxon>
        <taxon>Mycenaceae</taxon>
        <taxon>Favolaschia</taxon>
    </lineage>
</organism>
<protein>
    <submittedName>
        <fullName evidence="8">Endonuclease/exonuclease/phosphatase</fullName>
    </submittedName>
</protein>
<keyword evidence="5" id="KW-0464">Manganese</keyword>
<name>A0AAV9Z816_9AGAR</name>
<keyword evidence="8" id="KW-0255">Endonuclease</keyword>